<dbReference type="Proteomes" id="UP001445076">
    <property type="component" value="Unassembled WGS sequence"/>
</dbReference>
<evidence type="ECO:0000256" key="1">
    <source>
        <dbReference type="ARBA" id="ARBA00008164"/>
    </source>
</evidence>
<reference evidence="3 4" key="1">
    <citation type="journal article" date="2024" name="BMC Genomics">
        <title>Genome assembly of redclaw crayfish (Cherax quadricarinatus) provides insights into its immune adaptation and hypoxia tolerance.</title>
        <authorList>
            <person name="Liu Z."/>
            <person name="Zheng J."/>
            <person name="Li H."/>
            <person name="Fang K."/>
            <person name="Wang S."/>
            <person name="He J."/>
            <person name="Zhou D."/>
            <person name="Weng S."/>
            <person name="Chi M."/>
            <person name="Gu Z."/>
            <person name="He J."/>
            <person name="Li F."/>
            <person name="Wang M."/>
        </authorList>
    </citation>
    <scope>NUCLEOTIDE SEQUENCE [LARGE SCALE GENOMIC DNA]</scope>
    <source>
        <strain evidence="3">ZL_2023a</strain>
    </source>
</reference>
<dbReference type="GO" id="GO:0005739">
    <property type="term" value="C:mitochondrion"/>
    <property type="evidence" value="ECO:0007669"/>
    <property type="project" value="TreeGrafter"/>
</dbReference>
<comment type="similarity">
    <text evidence="1">Belongs to the band 7/mec-2 family.</text>
</comment>
<dbReference type="EMBL" id="JARKIK010000045">
    <property type="protein sequence ID" value="KAK8735953.1"/>
    <property type="molecule type" value="Genomic_DNA"/>
</dbReference>
<dbReference type="PANTHER" id="PTHR43327:SF10">
    <property type="entry name" value="STOMATIN-LIKE PROTEIN 2, MITOCHONDRIAL"/>
    <property type="match status" value="1"/>
</dbReference>
<name>A0AAW0X982_CHEQU</name>
<evidence type="ECO:0000313" key="3">
    <source>
        <dbReference type="EMBL" id="KAK8735953.1"/>
    </source>
</evidence>
<dbReference type="InterPro" id="IPR032435">
    <property type="entry name" value="STML2-like_C"/>
</dbReference>
<dbReference type="Pfam" id="PF16200">
    <property type="entry name" value="Band_7_C"/>
    <property type="match status" value="1"/>
</dbReference>
<organism evidence="3 4">
    <name type="scientific">Cherax quadricarinatus</name>
    <name type="common">Australian red claw crayfish</name>
    <dbReference type="NCBI Taxonomy" id="27406"/>
    <lineage>
        <taxon>Eukaryota</taxon>
        <taxon>Metazoa</taxon>
        <taxon>Ecdysozoa</taxon>
        <taxon>Arthropoda</taxon>
        <taxon>Crustacea</taxon>
        <taxon>Multicrustacea</taxon>
        <taxon>Malacostraca</taxon>
        <taxon>Eumalacostraca</taxon>
        <taxon>Eucarida</taxon>
        <taxon>Decapoda</taxon>
        <taxon>Pleocyemata</taxon>
        <taxon>Astacidea</taxon>
        <taxon>Parastacoidea</taxon>
        <taxon>Parastacidae</taxon>
        <taxon>Cherax</taxon>
    </lineage>
</organism>
<dbReference type="InterPro" id="IPR050710">
    <property type="entry name" value="Band7/mec-2_domain"/>
</dbReference>
<evidence type="ECO:0000313" key="4">
    <source>
        <dbReference type="Proteomes" id="UP001445076"/>
    </source>
</evidence>
<keyword evidence="4" id="KW-1185">Reference proteome</keyword>
<accession>A0AAW0X982</accession>
<gene>
    <name evidence="3" type="ORF">OTU49_005137</name>
</gene>
<protein>
    <recommendedName>
        <fullName evidence="2">STML2-like C-terminal extension domain-containing protein</fullName>
    </recommendedName>
</protein>
<evidence type="ECO:0000259" key="2">
    <source>
        <dbReference type="Pfam" id="PF16200"/>
    </source>
</evidence>
<comment type="caution">
    <text evidence="3">The sequence shown here is derived from an EMBL/GenBank/DDBJ whole genome shotgun (WGS) entry which is preliminary data.</text>
</comment>
<dbReference type="GO" id="GO:0007005">
    <property type="term" value="P:mitochondrion organization"/>
    <property type="evidence" value="ECO:0007669"/>
    <property type="project" value="TreeGrafter"/>
</dbReference>
<dbReference type="PANTHER" id="PTHR43327">
    <property type="entry name" value="STOMATIN-LIKE PROTEIN 2, MITOCHONDRIAL"/>
    <property type="match status" value="1"/>
</dbReference>
<sequence length="158" mass="17277">DIKLPQRVQDAMQMQVEAERKKRAAILESEGVREAEINKAEGTRQARILASEADKIEQINNAKGKAEGLAILCDALIHKHGLNAASLSLAQAYIEAFQNLADKNNTLILPSNVSDVTGIVGSAVSIYKNLTKTLQVNDSSKEEDPLQQILENVDENEK</sequence>
<dbReference type="AlphaFoldDB" id="A0AAW0X982"/>
<proteinExistence type="inferred from homology"/>
<feature type="domain" description="STML2-like C-terminal extension" evidence="2">
    <location>
        <begin position="74"/>
        <end position="131"/>
    </location>
</feature>
<feature type="non-terminal residue" evidence="3">
    <location>
        <position position="1"/>
    </location>
</feature>